<name>A0ABQ1GV65_9BACL</name>
<protein>
    <submittedName>
        <fullName evidence="3">Uncharacterized protein</fullName>
    </submittedName>
</protein>
<reference evidence="4" key="1">
    <citation type="journal article" date="2019" name="Int. J. Syst. Evol. Microbiol.">
        <title>The Global Catalogue of Microorganisms (GCM) 10K type strain sequencing project: providing services to taxonomists for standard genome sequencing and annotation.</title>
        <authorList>
            <consortium name="The Broad Institute Genomics Platform"/>
            <consortium name="The Broad Institute Genome Sequencing Center for Infectious Disease"/>
            <person name="Wu L."/>
            <person name="Ma J."/>
        </authorList>
    </citation>
    <scope>NUCLEOTIDE SEQUENCE [LARGE SCALE GENOMIC DNA]</scope>
    <source>
        <strain evidence="4">CGMCC 1.12404</strain>
    </source>
</reference>
<gene>
    <name evidence="3" type="ORF">GCM10007416_24670</name>
</gene>
<organism evidence="3 4">
    <name type="scientific">Kroppenstedtia guangzhouensis</name>
    <dbReference type="NCBI Taxonomy" id="1274356"/>
    <lineage>
        <taxon>Bacteria</taxon>
        <taxon>Bacillati</taxon>
        <taxon>Bacillota</taxon>
        <taxon>Bacilli</taxon>
        <taxon>Bacillales</taxon>
        <taxon>Thermoactinomycetaceae</taxon>
        <taxon>Kroppenstedtia</taxon>
    </lineage>
</organism>
<keyword evidence="2" id="KW-0472">Membrane</keyword>
<feature type="transmembrane region" description="Helical" evidence="2">
    <location>
        <begin position="33"/>
        <end position="56"/>
    </location>
</feature>
<dbReference type="Proteomes" id="UP000617979">
    <property type="component" value="Unassembled WGS sequence"/>
</dbReference>
<feature type="transmembrane region" description="Helical" evidence="2">
    <location>
        <begin position="62"/>
        <end position="82"/>
    </location>
</feature>
<keyword evidence="2" id="KW-0812">Transmembrane</keyword>
<dbReference type="InterPro" id="IPR046096">
    <property type="entry name" value="DUF6114"/>
</dbReference>
<evidence type="ECO:0000313" key="4">
    <source>
        <dbReference type="Proteomes" id="UP000617979"/>
    </source>
</evidence>
<keyword evidence="4" id="KW-1185">Reference proteome</keyword>
<accession>A0ABQ1GV65</accession>
<evidence type="ECO:0000313" key="3">
    <source>
        <dbReference type="EMBL" id="GGA50578.1"/>
    </source>
</evidence>
<keyword evidence="2" id="KW-1133">Transmembrane helix</keyword>
<dbReference type="EMBL" id="BMEX01000009">
    <property type="protein sequence ID" value="GGA50578.1"/>
    <property type="molecule type" value="Genomic_DNA"/>
</dbReference>
<feature type="compositionally biased region" description="Basic and acidic residues" evidence="1">
    <location>
        <begin position="142"/>
        <end position="154"/>
    </location>
</feature>
<feature type="compositionally biased region" description="Basic and acidic residues" evidence="1">
    <location>
        <begin position="1"/>
        <end position="11"/>
    </location>
</feature>
<evidence type="ECO:0000256" key="1">
    <source>
        <dbReference type="SAM" id="MobiDB-lite"/>
    </source>
</evidence>
<sequence length="154" mass="16173">MGESDVMKKEAPPGTDLSKRGAKKERSVHRPRAGLILLILSGLFTLYIPVHLYWLTFVPGNFAFTGILFGGLLLACGIIGWFMPSYVRVLGIFGILLSILSLMGALGGMVIGMLLGIVGGCLCVAWDGGKSLGQAGTDGGSSDEKVEIRESATG</sequence>
<proteinExistence type="predicted"/>
<dbReference type="Pfam" id="PF19609">
    <property type="entry name" value="DUF6114"/>
    <property type="match status" value="1"/>
</dbReference>
<dbReference type="RefSeq" id="WP_188432830.1">
    <property type="nucleotide sequence ID" value="NZ_BMEX01000009.1"/>
</dbReference>
<feature type="transmembrane region" description="Helical" evidence="2">
    <location>
        <begin position="89"/>
        <end position="115"/>
    </location>
</feature>
<feature type="region of interest" description="Disordered" evidence="1">
    <location>
        <begin position="1"/>
        <end position="25"/>
    </location>
</feature>
<comment type="caution">
    <text evidence="3">The sequence shown here is derived from an EMBL/GenBank/DDBJ whole genome shotgun (WGS) entry which is preliminary data.</text>
</comment>
<evidence type="ECO:0000256" key="2">
    <source>
        <dbReference type="SAM" id="Phobius"/>
    </source>
</evidence>
<feature type="region of interest" description="Disordered" evidence="1">
    <location>
        <begin position="134"/>
        <end position="154"/>
    </location>
</feature>